<dbReference type="PANTHER" id="PTHR21013:SF10">
    <property type="entry name" value="ATP SYNTHASE MITOCHONDRIAL F1 COMPLEX ASSEMBLY FACTOR 2"/>
    <property type="match status" value="1"/>
</dbReference>
<dbReference type="AlphaFoldDB" id="A0A916YRS4"/>
<dbReference type="EMBL" id="BMIP01000001">
    <property type="protein sequence ID" value="GGD56630.1"/>
    <property type="molecule type" value="Genomic_DNA"/>
</dbReference>
<dbReference type="InterPro" id="IPR023335">
    <property type="entry name" value="ATP12_ortho_dom_sf"/>
</dbReference>
<keyword evidence="2" id="KW-0809">Transit peptide</keyword>
<reference evidence="4" key="1">
    <citation type="journal article" date="2014" name="Int. J. Syst. Evol. Microbiol.">
        <title>Complete genome sequence of Corynebacterium casei LMG S-19264T (=DSM 44701T), isolated from a smear-ripened cheese.</title>
        <authorList>
            <consortium name="US DOE Joint Genome Institute (JGI-PGF)"/>
            <person name="Walter F."/>
            <person name="Albersmeier A."/>
            <person name="Kalinowski J."/>
            <person name="Ruckert C."/>
        </authorList>
    </citation>
    <scope>NUCLEOTIDE SEQUENCE</scope>
    <source>
        <strain evidence="4">CGMCC 1.15360</strain>
    </source>
</reference>
<dbReference type="GO" id="GO:0043461">
    <property type="term" value="P:proton-transporting ATP synthase complex assembly"/>
    <property type="evidence" value="ECO:0007669"/>
    <property type="project" value="InterPro"/>
</dbReference>
<dbReference type="PANTHER" id="PTHR21013">
    <property type="entry name" value="ATP SYNTHASE MITOCHONDRIAL F1 COMPLEX ASSEMBLY FACTOR 2/ATP12 PROTEIN, MITOCHONDRIAL PRECURSOR"/>
    <property type="match status" value="1"/>
</dbReference>
<dbReference type="InterPro" id="IPR042272">
    <property type="entry name" value="ATP12_ATP_synth-F1-assembly_N"/>
</dbReference>
<dbReference type="InterPro" id="IPR011419">
    <property type="entry name" value="ATP12_ATP_synth-F1-assembly"/>
</dbReference>
<dbReference type="OrthoDB" id="9797825at2"/>
<comment type="similarity">
    <text evidence="1">Belongs to the ATP12 family.</text>
</comment>
<accession>A0A916YRS4</accession>
<gene>
    <name evidence="4" type="ORF">GCM10010990_02320</name>
</gene>
<evidence type="ECO:0000313" key="5">
    <source>
        <dbReference type="Proteomes" id="UP000612349"/>
    </source>
</evidence>
<dbReference type="SUPFAM" id="SSF160909">
    <property type="entry name" value="ATP12-like"/>
    <property type="match status" value="1"/>
</dbReference>
<evidence type="ECO:0000256" key="2">
    <source>
        <dbReference type="ARBA" id="ARBA00022946"/>
    </source>
</evidence>
<dbReference type="Pfam" id="PF07542">
    <property type="entry name" value="ATP12"/>
    <property type="match status" value="1"/>
</dbReference>
<protein>
    <submittedName>
        <fullName evidence="4">ATPase</fullName>
    </submittedName>
</protein>
<organism evidence="4 5">
    <name type="scientific">Croceicoccus mobilis</name>
    <dbReference type="NCBI Taxonomy" id="1703339"/>
    <lineage>
        <taxon>Bacteria</taxon>
        <taxon>Pseudomonadati</taxon>
        <taxon>Pseudomonadota</taxon>
        <taxon>Alphaproteobacteria</taxon>
        <taxon>Sphingomonadales</taxon>
        <taxon>Erythrobacteraceae</taxon>
        <taxon>Croceicoccus</taxon>
    </lineage>
</organism>
<evidence type="ECO:0000256" key="1">
    <source>
        <dbReference type="ARBA" id="ARBA00008231"/>
    </source>
</evidence>
<evidence type="ECO:0000256" key="3">
    <source>
        <dbReference type="ARBA" id="ARBA00023186"/>
    </source>
</evidence>
<evidence type="ECO:0000313" key="4">
    <source>
        <dbReference type="EMBL" id="GGD56630.1"/>
    </source>
</evidence>
<dbReference type="RefSeq" id="WP_066772556.1">
    <property type="nucleotide sequence ID" value="NZ_BMIP01000001.1"/>
</dbReference>
<dbReference type="Gene3D" id="1.10.3580.10">
    <property type="entry name" value="ATP12 ATPase"/>
    <property type="match status" value="1"/>
</dbReference>
<comment type="caution">
    <text evidence="4">The sequence shown here is derived from an EMBL/GenBank/DDBJ whole genome shotgun (WGS) entry which is preliminary data.</text>
</comment>
<dbReference type="Proteomes" id="UP000612349">
    <property type="component" value="Unassembled WGS sequence"/>
</dbReference>
<keyword evidence="3" id="KW-0143">Chaperone</keyword>
<dbReference type="Gene3D" id="3.30.2180.10">
    <property type="entry name" value="ATP12-like"/>
    <property type="match status" value="1"/>
</dbReference>
<sequence>MKRFYREVTVREDADGWQVMLDGRPLKTQGGAQQIVPSRALADMLAAEWDAQGDKIDPQTFPMRDMTDYAIDRVAKDPAAVIASILPYAETDTLCYRADDGDALRERQDEAWEPLVCDAEARLGCRFSRAAGIVFSAHPPETMAAMHAELEAMDAFTLAALQNLASLAASLIAGLAALSPDADVEALFAAANLEEDWQAQQWGWDGDALARRGSREAGFRLARDFALAARG</sequence>
<reference evidence="4" key="2">
    <citation type="submission" date="2020-09" db="EMBL/GenBank/DDBJ databases">
        <authorList>
            <person name="Sun Q."/>
            <person name="Zhou Y."/>
        </authorList>
    </citation>
    <scope>NUCLEOTIDE SEQUENCE</scope>
    <source>
        <strain evidence="4">CGMCC 1.15360</strain>
    </source>
</reference>
<keyword evidence="5" id="KW-1185">Reference proteome</keyword>
<proteinExistence type="inferred from homology"/>
<name>A0A916YRS4_9SPHN</name>